<name>A0A7T8GPD6_CALRO</name>
<keyword evidence="1" id="KW-0969">Cilium</keyword>
<evidence type="ECO:0000313" key="1">
    <source>
        <dbReference type="EMBL" id="QQP35191.1"/>
    </source>
</evidence>
<dbReference type="Proteomes" id="UP000595437">
    <property type="component" value="Chromosome 18"/>
</dbReference>
<reference evidence="2" key="1">
    <citation type="submission" date="2021-01" db="EMBL/GenBank/DDBJ databases">
        <title>Caligus Genome Assembly.</title>
        <authorList>
            <person name="Gallardo-Escarate C."/>
        </authorList>
    </citation>
    <scope>NUCLEOTIDE SEQUENCE [LARGE SCALE GENOMIC DNA]</scope>
</reference>
<gene>
    <name evidence="1" type="ORF">FKW44_023347</name>
</gene>
<proteinExistence type="predicted"/>
<dbReference type="OrthoDB" id="265044at2759"/>
<protein>
    <submittedName>
        <fullName evidence="1">Intraflagellar transport protein 27 -like protein</fullName>
    </submittedName>
</protein>
<organism evidence="1 2">
    <name type="scientific">Caligus rogercresseyi</name>
    <name type="common">Sea louse</name>
    <dbReference type="NCBI Taxonomy" id="217165"/>
    <lineage>
        <taxon>Eukaryota</taxon>
        <taxon>Metazoa</taxon>
        <taxon>Ecdysozoa</taxon>
        <taxon>Arthropoda</taxon>
        <taxon>Crustacea</taxon>
        <taxon>Multicrustacea</taxon>
        <taxon>Hexanauplia</taxon>
        <taxon>Copepoda</taxon>
        <taxon>Siphonostomatoida</taxon>
        <taxon>Caligidae</taxon>
        <taxon>Caligus</taxon>
    </lineage>
</organism>
<keyword evidence="2" id="KW-1185">Reference proteome</keyword>
<dbReference type="EMBL" id="CP045907">
    <property type="protein sequence ID" value="QQP35191.1"/>
    <property type="molecule type" value="Genomic_DNA"/>
</dbReference>
<accession>A0A7T8GPD6</accession>
<dbReference type="AlphaFoldDB" id="A0A7T8GPD6"/>
<feature type="non-terminal residue" evidence="1">
    <location>
        <position position="1"/>
    </location>
</feature>
<evidence type="ECO:0000313" key="2">
    <source>
        <dbReference type="Proteomes" id="UP000595437"/>
    </source>
</evidence>
<sequence>GILRSARALSWHNWSLRGKISPKLPPYTRADLVHKAINIPDTSDAVELEDLYGSFFQELWSSQEIGLVALVYDVSKKSPLNHLGM</sequence>
<keyword evidence="1" id="KW-0966">Cell projection</keyword>
<keyword evidence="1" id="KW-0282">Flagellum</keyword>